<dbReference type="SUPFAM" id="SSF51366">
    <property type="entry name" value="Ribulose-phoshate binding barrel"/>
    <property type="match status" value="1"/>
</dbReference>
<proteinExistence type="predicted"/>
<dbReference type="InterPro" id="IPR000056">
    <property type="entry name" value="Ribul_P_3_epim-like"/>
</dbReference>
<dbReference type="eggNOG" id="KOG3111">
    <property type="taxonomic scope" value="Eukaryota"/>
</dbReference>
<keyword evidence="4" id="KW-1185">Reference proteome</keyword>
<evidence type="ECO:0000313" key="3">
    <source>
        <dbReference type="EnsemblProtists" id="EOD23771"/>
    </source>
</evidence>
<dbReference type="GeneID" id="17269316"/>
<dbReference type="KEGG" id="ehx:EMIHUDRAFT_48144"/>
<accession>A0A0D3JJT6</accession>
<name>A0A0D3JJT6_EMIH1</name>
<dbReference type="GO" id="GO:0005975">
    <property type="term" value="P:carbohydrate metabolic process"/>
    <property type="evidence" value="ECO:0007669"/>
    <property type="project" value="InterPro"/>
</dbReference>
<dbReference type="EnsemblProtists" id="EOD23771">
    <property type="protein sequence ID" value="EOD23771"/>
    <property type="gene ID" value="EMIHUDRAFT_48144"/>
</dbReference>
<keyword evidence="2" id="KW-0413">Isomerase</keyword>
<evidence type="ECO:0000313" key="4">
    <source>
        <dbReference type="Proteomes" id="UP000013827"/>
    </source>
</evidence>
<evidence type="ECO:0008006" key="5">
    <source>
        <dbReference type="Google" id="ProtNLM"/>
    </source>
</evidence>
<dbReference type="GO" id="GO:0046872">
    <property type="term" value="F:metal ion binding"/>
    <property type="evidence" value="ECO:0007669"/>
    <property type="project" value="UniProtKB-KW"/>
</dbReference>
<dbReference type="GO" id="GO:0016857">
    <property type="term" value="F:racemase and epimerase activity, acting on carbohydrates and derivatives"/>
    <property type="evidence" value="ECO:0007669"/>
    <property type="project" value="InterPro"/>
</dbReference>
<evidence type="ECO:0000256" key="1">
    <source>
        <dbReference type="ARBA" id="ARBA00022723"/>
    </source>
</evidence>
<dbReference type="PaxDb" id="2903-EOD23771"/>
<dbReference type="PANTHER" id="PTHR11749">
    <property type="entry name" value="RIBULOSE-5-PHOSPHATE-3-EPIMERASE"/>
    <property type="match status" value="1"/>
</dbReference>
<reference evidence="3" key="2">
    <citation type="submission" date="2024-10" db="UniProtKB">
        <authorList>
            <consortium name="EnsemblProtists"/>
        </authorList>
    </citation>
    <scope>IDENTIFICATION</scope>
</reference>
<reference evidence="4" key="1">
    <citation type="journal article" date="2013" name="Nature">
        <title>Pan genome of the phytoplankton Emiliania underpins its global distribution.</title>
        <authorList>
            <person name="Read B.A."/>
            <person name="Kegel J."/>
            <person name="Klute M.J."/>
            <person name="Kuo A."/>
            <person name="Lefebvre S.C."/>
            <person name="Maumus F."/>
            <person name="Mayer C."/>
            <person name="Miller J."/>
            <person name="Monier A."/>
            <person name="Salamov A."/>
            <person name="Young J."/>
            <person name="Aguilar M."/>
            <person name="Claverie J.M."/>
            <person name="Frickenhaus S."/>
            <person name="Gonzalez K."/>
            <person name="Herman E.K."/>
            <person name="Lin Y.C."/>
            <person name="Napier J."/>
            <person name="Ogata H."/>
            <person name="Sarno A.F."/>
            <person name="Shmutz J."/>
            <person name="Schroeder D."/>
            <person name="de Vargas C."/>
            <person name="Verret F."/>
            <person name="von Dassow P."/>
            <person name="Valentin K."/>
            <person name="Van de Peer Y."/>
            <person name="Wheeler G."/>
            <person name="Dacks J.B."/>
            <person name="Delwiche C.F."/>
            <person name="Dyhrman S.T."/>
            <person name="Glockner G."/>
            <person name="John U."/>
            <person name="Richards T."/>
            <person name="Worden A.Z."/>
            <person name="Zhang X."/>
            <person name="Grigoriev I.V."/>
            <person name="Allen A.E."/>
            <person name="Bidle K."/>
            <person name="Borodovsky M."/>
            <person name="Bowler C."/>
            <person name="Brownlee C."/>
            <person name="Cock J.M."/>
            <person name="Elias M."/>
            <person name="Gladyshev V.N."/>
            <person name="Groth M."/>
            <person name="Guda C."/>
            <person name="Hadaegh A."/>
            <person name="Iglesias-Rodriguez M.D."/>
            <person name="Jenkins J."/>
            <person name="Jones B.M."/>
            <person name="Lawson T."/>
            <person name="Leese F."/>
            <person name="Lindquist E."/>
            <person name="Lobanov A."/>
            <person name="Lomsadze A."/>
            <person name="Malik S.B."/>
            <person name="Marsh M.E."/>
            <person name="Mackinder L."/>
            <person name="Mock T."/>
            <person name="Mueller-Roeber B."/>
            <person name="Pagarete A."/>
            <person name="Parker M."/>
            <person name="Probert I."/>
            <person name="Quesneville H."/>
            <person name="Raines C."/>
            <person name="Rensing S.A."/>
            <person name="Riano-Pachon D.M."/>
            <person name="Richier S."/>
            <person name="Rokitta S."/>
            <person name="Shiraiwa Y."/>
            <person name="Soanes D.M."/>
            <person name="van der Giezen M."/>
            <person name="Wahlund T.M."/>
            <person name="Williams B."/>
            <person name="Wilson W."/>
            <person name="Wolfe G."/>
            <person name="Wurch L.L."/>
        </authorList>
    </citation>
    <scope>NUCLEOTIDE SEQUENCE</scope>
</reference>
<keyword evidence="1" id="KW-0479">Metal-binding</keyword>
<dbReference type="AlphaFoldDB" id="A0A0D3JJT6"/>
<dbReference type="Proteomes" id="UP000013827">
    <property type="component" value="Unassembled WGS sequence"/>
</dbReference>
<dbReference type="RefSeq" id="XP_005776200.1">
    <property type="nucleotide sequence ID" value="XM_005776143.1"/>
</dbReference>
<dbReference type="Pfam" id="PF00834">
    <property type="entry name" value="Ribul_P_3_epim"/>
    <property type="match status" value="1"/>
</dbReference>
<dbReference type="HOGENOM" id="CLU_054856_0_1_1"/>
<protein>
    <recommendedName>
        <fullName evidence="5">Ribulose-phosphate 3-epimerase</fullName>
    </recommendedName>
</protein>
<dbReference type="Gene3D" id="3.20.20.70">
    <property type="entry name" value="Aldolase class I"/>
    <property type="match status" value="1"/>
</dbReference>
<dbReference type="InterPro" id="IPR013785">
    <property type="entry name" value="Aldolase_TIM"/>
</dbReference>
<sequence length="205" mass="20482">AVVSPSLLAADVGHLAAAAEELARSGAHWVHVDVTDGSAECGRSLSSLGPASIAAVRRAAPSLRVDVHLYVREPEHHIETMAESGASTAEVLGAAAQERAAALAAAIGSLGCSAGVCLAPTTPIEAVSRLVSGGLVDLVNVLSVHPGIGGQPFQADALARLRALRKAHPQLPFLMVDGGIDAATAPLAAAAGANALVAGSYIFRA</sequence>
<dbReference type="InterPro" id="IPR011060">
    <property type="entry name" value="RibuloseP-bd_barrel"/>
</dbReference>
<dbReference type="STRING" id="2903.R1ELB7"/>
<organism evidence="3 4">
    <name type="scientific">Emiliania huxleyi (strain CCMP1516)</name>
    <dbReference type="NCBI Taxonomy" id="280463"/>
    <lineage>
        <taxon>Eukaryota</taxon>
        <taxon>Haptista</taxon>
        <taxon>Haptophyta</taxon>
        <taxon>Prymnesiophyceae</taxon>
        <taxon>Isochrysidales</taxon>
        <taxon>Noelaerhabdaceae</taxon>
        <taxon>Emiliania</taxon>
    </lineage>
</organism>
<evidence type="ECO:0000256" key="2">
    <source>
        <dbReference type="ARBA" id="ARBA00023235"/>
    </source>
</evidence>